<dbReference type="Proteomes" id="UP000761264">
    <property type="component" value="Unassembled WGS sequence"/>
</dbReference>
<organism evidence="3 4">
    <name type="scientific">Pelagibius litoralis</name>
    <dbReference type="NCBI Taxonomy" id="374515"/>
    <lineage>
        <taxon>Bacteria</taxon>
        <taxon>Pseudomonadati</taxon>
        <taxon>Pseudomonadota</taxon>
        <taxon>Alphaproteobacteria</taxon>
        <taxon>Rhodospirillales</taxon>
        <taxon>Rhodovibrionaceae</taxon>
        <taxon>Pelagibius</taxon>
    </lineage>
</organism>
<dbReference type="CDD" id="cd00293">
    <property type="entry name" value="USP-like"/>
    <property type="match status" value="1"/>
</dbReference>
<dbReference type="Gene3D" id="3.40.50.620">
    <property type="entry name" value="HUPs"/>
    <property type="match status" value="1"/>
</dbReference>
<sequence length="142" mass="15819">MFKDILLPVDLGDRESQQKAVKAAVEFAKAFGSRLHVLTIVPDFGMSIVGGFFPKNFEEEALEEANKQLHAFVAEVVPSDVKVQHIVAHGTIYEQILHFARETKVDLIVMASHRPELQDYLLGPNAARVVRHANCSVTVVRD</sequence>
<reference evidence="3" key="1">
    <citation type="submission" date="2020-03" db="EMBL/GenBank/DDBJ databases">
        <title>Genome of Pelagibius litoralis DSM 21314T.</title>
        <authorList>
            <person name="Wang G."/>
        </authorList>
    </citation>
    <scope>NUCLEOTIDE SEQUENCE</scope>
    <source>
        <strain evidence="3">DSM 21314</strain>
    </source>
</reference>
<dbReference type="InterPro" id="IPR014729">
    <property type="entry name" value="Rossmann-like_a/b/a_fold"/>
</dbReference>
<evidence type="ECO:0000256" key="1">
    <source>
        <dbReference type="ARBA" id="ARBA00008791"/>
    </source>
</evidence>
<dbReference type="InterPro" id="IPR006016">
    <property type="entry name" value="UspA"/>
</dbReference>
<dbReference type="EMBL" id="JAAQPH010000012">
    <property type="protein sequence ID" value="NIA70201.1"/>
    <property type="molecule type" value="Genomic_DNA"/>
</dbReference>
<dbReference type="RefSeq" id="WP_167226561.1">
    <property type="nucleotide sequence ID" value="NZ_JAAQPH010000012.1"/>
</dbReference>
<dbReference type="Pfam" id="PF00582">
    <property type="entry name" value="Usp"/>
    <property type="match status" value="1"/>
</dbReference>
<dbReference type="PANTHER" id="PTHR46268">
    <property type="entry name" value="STRESS RESPONSE PROTEIN NHAX"/>
    <property type="match status" value="1"/>
</dbReference>
<dbReference type="InterPro" id="IPR006015">
    <property type="entry name" value="Universal_stress_UspA"/>
</dbReference>
<evidence type="ECO:0000313" key="3">
    <source>
        <dbReference type="EMBL" id="NIA70201.1"/>
    </source>
</evidence>
<name>A0A967KGA9_9PROT</name>
<comment type="similarity">
    <text evidence="1">Belongs to the universal stress protein A family.</text>
</comment>
<evidence type="ECO:0000259" key="2">
    <source>
        <dbReference type="Pfam" id="PF00582"/>
    </source>
</evidence>
<dbReference type="PRINTS" id="PR01438">
    <property type="entry name" value="UNVRSLSTRESS"/>
</dbReference>
<feature type="domain" description="UspA" evidence="2">
    <location>
        <begin position="1"/>
        <end position="141"/>
    </location>
</feature>
<dbReference type="SUPFAM" id="SSF52402">
    <property type="entry name" value="Adenine nucleotide alpha hydrolases-like"/>
    <property type="match status" value="1"/>
</dbReference>
<proteinExistence type="inferred from homology"/>
<dbReference type="PANTHER" id="PTHR46268:SF6">
    <property type="entry name" value="UNIVERSAL STRESS PROTEIN UP12"/>
    <property type="match status" value="1"/>
</dbReference>
<keyword evidence="4" id="KW-1185">Reference proteome</keyword>
<gene>
    <name evidence="3" type="ORF">HBA54_16460</name>
</gene>
<dbReference type="AlphaFoldDB" id="A0A967KGA9"/>
<accession>A0A967KGA9</accession>
<comment type="caution">
    <text evidence="3">The sequence shown here is derived from an EMBL/GenBank/DDBJ whole genome shotgun (WGS) entry which is preliminary data.</text>
</comment>
<protein>
    <submittedName>
        <fullName evidence="3">Universal stress protein</fullName>
    </submittedName>
</protein>
<evidence type="ECO:0000313" key="4">
    <source>
        <dbReference type="Proteomes" id="UP000761264"/>
    </source>
</evidence>